<reference evidence="11" key="1">
    <citation type="journal article" date="2020" name="Nat. Genet.">
        <title>Genomic diversifications of five Gossypium allopolyploid species and their impact on cotton improvement.</title>
        <authorList>
            <person name="Chen Z.J."/>
            <person name="Sreedasyam A."/>
            <person name="Ando A."/>
            <person name="Song Q."/>
            <person name="De Santiago L.M."/>
            <person name="Hulse-Kemp A.M."/>
            <person name="Ding M."/>
            <person name="Ye W."/>
            <person name="Kirkbride R.C."/>
            <person name="Jenkins J."/>
            <person name="Plott C."/>
            <person name="Lovell J."/>
            <person name="Lin Y.M."/>
            <person name="Vaughn R."/>
            <person name="Liu B."/>
            <person name="Simpson S."/>
            <person name="Scheffler B.E."/>
            <person name="Wen L."/>
            <person name="Saski C.A."/>
            <person name="Grover C.E."/>
            <person name="Hu G."/>
            <person name="Conover J.L."/>
            <person name="Carlson J.W."/>
            <person name="Shu S."/>
            <person name="Boston L.B."/>
            <person name="Williams M."/>
            <person name="Peterson D.G."/>
            <person name="McGee K."/>
            <person name="Jones D.C."/>
            <person name="Wendel J.F."/>
            <person name="Stelly D.M."/>
            <person name="Grimwood J."/>
            <person name="Schmutz J."/>
        </authorList>
    </citation>
    <scope>NUCLEOTIDE SEQUENCE [LARGE SCALE GENOMIC DNA]</scope>
    <source>
        <strain evidence="11">cv. 3-79</strain>
    </source>
</reference>
<keyword evidence="4" id="KW-0238">DNA-binding</keyword>
<dbReference type="CDD" id="cd11452">
    <property type="entry name" value="bHLH_AtNAI1_like"/>
    <property type="match status" value="1"/>
</dbReference>
<evidence type="ECO:0000256" key="1">
    <source>
        <dbReference type="ARBA" id="ARBA00004123"/>
    </source>
</evidence>
<protein>
    <recommendedName>
        <fullName evidence="9">BHLH domain-containing protein</fullName>
    </recommendedName>
</protein>
<evidence type="ECO:0000256" key="8">
    <source>
        <dbReference type="SAM" id="Phobius"/>
    </source>
</evidence>
<dbReference type="SUPFAM" id="SSF47459">
    <property type="entry name" value="HLH, helix-loop-helix DNA-binding domain"/>
    <property type="match status" value="1"/>
</dbReference>
<dbReference type="GO" id="GO:0006355">
    <property type="term" value="P:regulation of DNA-templated transcription"/>
    <property type="evidence" value="ECO:0007669"/>
    <property type="project" value="UniProtKB-ARBA"/>
</dbReference>
<dbReference type="GO" id="GO:0005634">
    <property type="term" value="C:nucleus"/>
    <property type="evidence" value="ECO:0007669"/>
    <property type="project" value="UniProtKB-SubCell"/>
</dbReference>
<evidence type="ECO:0000256" key="7">
    <source>
        <dbReference type="SAM" id="Coils"/>
    </source>
</evidence>
<dbReference type="SMR" id="A0A5J5STD0"/>
<proteinExistence type="predicted"/>
<keyword evidence="8" id="KW-0812">Transmembrane</keyword>
<keyword evidence="5" id="KW-0804">Transcription</keyword>
<evidence type="ECO:0000259" key="9">
    <source>
        <dbReference type="PROSITE" id="PS50888"/>
    </source>
</evidence>
<dbReference type="Gene3D" id="4.10.280.10">
    <property type="entry name" value="Helix-loop-helix DNA-binding domain"/>
    <property type="match status" value="1"/>
</dbReference>
<dbReference type="InterPro" id="IPR052610">
    <property type="entry name" value="bHLH_transcription_regulator"/>
</dbReference>
<dbReference type="EMBL" id="CM018215">
    <property type="protein sequence ID" value="KAB2046038.1"/>
    <property type="molecule type" value="Genomic_DNA"/>
</dbReference>
<dbReference type="InterPro" id="IPR011598">
    <property type="entry name" value="bHLH_dom"/>
</dbReference>
<dbReference type="Proteomes" id="UP000327439">
    <property type="component" value="Chromosome D01"/>
</dbReference>
<comment type="subcellular location">
    <subcellularLocation>
        <location evidence="1">Nucleus</location>
    </subcellularLocation>
</comment>
<accession>A0A5J5STD0</accession>
<feature type="transmembrane region" description="Helical" evidence="8">
    <location>
        <begin position="12"/>
        <end position="31"/>
    </location>
</feature>
<keyword evidence="8" id="KW-0472">Membrane</keyword>
<dbReference type="FunFam" id="4.10.280.10:FF:000095">
    <property type="entry name" value="Basic helix-loop-helix family protein"/>
    <property type="match status" value="1"/>
</dbReference>
<dbReference type="GO" id="GO:0003677">
    <property type="term" value="F:DNA binding"/>
    <property type="evidence" value="ECO:0007669"/>
    <property type="project" value="UniProtKB-KW"/>
</dbReference>
<keyword evidence="3" id="KW-0805">Transcription regulation</keyword>
<feature type="domain" description="BHLH" evidence="9">
    <location>
        <begin position="174"/>
        <end position="223"/>
    </location>
</feature>
<keyword evidence="7" id="KW-0175">Coiled coil</keyword>
<evidence type="ECO:0000256" key="2">
    <source>
        <dbReference type="ARBA" id="ARBA00011738"/>
    </source>
</evidence>
<evidence type="ECO:0000313" key="11">
    <source>
        <dbReference type="Proteomes" id="UP000327439"/>
    </source>
</evidence>
<dbReference type="GO" id="GO:0046983">
    <property type="term" value="F:protein dimerization activity"/>
    <property type="evidence" value="ECO:0007669"/>
    <property type="project" value="InterPro"/>
</dbReference>
<evidence type="ECO:0000313" key="10">
    <source>
        <dbReference type="EMBL" id="KAB2046038.1"/>
    </source>
</evidence>
<name>A0A5J5STD0_GOSBA</name>
<evidence type="ECO:0000256" key="4">
    <source>
        <dbReference type="ARBA" id="ARBA00023125"/>
    </source>
</evidence>
<dbReference type="OrthoDB" id="690068at2759"/>
<keyword evidence="11" id="KW-1185">Reference proteome</keyword>
<gene>
    <name evidence="10" type="ORF">ES319_D01G205200v1</name>
</gene>
<comment type="subunit">
    <text evidence="2">Homodimer.</text>
</comment>
<evidence type="ECO:0000256" key="3">
    <source>
        <dbReference type="ARBA" id="ARBA00023015"/>
    </source>
</evidence>
<dbReference type="PANTHER" id="PTHR45959">
    <property type="entry name" value="BHLH TRANSCRIPTION FACTOR"/>
    <property type="match status" value="1"/>
</dbReference>
<evidence type="ECO:0000256" key="5">
    <source>
        <dbReference type="ARBA" id="ARBA00023163"/>
    </source>
</evidence>
<evidence type="ECO:0000256" key="6">
    <source>
        <dbReference type="ARBA" id="ARBA00023242"/>
    </source>
</evidence>
<dbReference type="Pfam" id="PF00010">
    <property type="entry name" value="HLH"/>
    <property type="match status" value="1"/>
</dbReference>
<organism evidence="10 11">
    <name type="scientific">Gossypium barbadense</name>
    <name type="common">Sea Island cotton</name>
    <name type="synonym">Hibiscus barbadensis</name>
    <dbReference type="NCBI Taxonomy" id="3634"/>
    <lineage>
        <taxon>Eukaryota</taxon>
        <taxon>Viridiplantae</taxon>
        <taxon>Streptophyta</taxon>
        <taxon>Embryophyta</taxon>
        <taxon>Tracheophyta</taxon>
        <taxon>Spermatophyta</taxon>
        <taxon>Magnoliopsida</taxon>
        <taxon>eudicotyledons</taxon>
        <taxon>Gunneridae</taxon>
        <taxon>Pentapetalae</taxon>
        <taxon>rosids</taxon>
        <taxon>malvids</taxon>
        <taxon>Malvales</taxon>
        <taxon>Malvaceae</taxon>
        <taxon>Malvoideae</taxon>
        <taxon>Gossypium</taxon>
    </lineage>
</organism>
<sequence>MEISSMRELPEFVRLFSSYFLFLYVIDSFVLSTVCLQQMSNPQGIMEDPNLFHQWHMNSLDELSFLPVTAAVDNYPDYSGAIGRPPKQLKTNCWGDSCNASNLEASVFSPDALSFAASNHVINPMGILKPKEEEAASSKSMEPFPSEILFSQNPFGTQNYVLKGCHGSKRLGISQTQDHIMAERKRREKLSQRFIALSAIVPGLKKMDKASVLGDAIKYLKQLQEKVKTLEEQTRKKSMESVVFVKKSHLSAADNIDDFHQPLPEIEARFCDKSVLVRIHCEKRKGLPEKIMSELEKSHLTVINSNTVTFGSSALDITIVAQMDIEFCMTVKDFVKKLRSAFESLM</sequence>
<keyword evidence="6" id="KW-0539">Nucleus</keyword>
<dbReference type="AlphaFoldDB" id="A0A5J5STD0"/>
<feature type="coiled-coil region" evidence="7">
    <location>
        <begin position="213"/>
        <end position="240"/>
    </location>
</feature>
<dbReference type="SMART" id="SM00353">
    <property type="entry name" value="HLH"/>
    <property type="match status" value="1"/>
</dbReference>
<keyword evidence="8" id="KW-1133">Transmembrane helix</keyword>
<dbReference type="PANTHER" id="PTHR45959:SF62">
    <property type="entry name" value="TRANSCRIPTION FACTOR BHLH25-LIKE"/>
    <property type="match status" value="1"/>
</dbReference>
<dbReference type="PROSITE" id="PS50888">
    <property type="entry name" value="BHLH"/>
    <property type="match status" value="1"/>
</dbReference>
<dbReference type="InterPro" id="IPR036638">
    <property type="entry name" value="HLH_DNA-bd_sf"/>
</dbReference>